<name>A0A0L6V2M7_9BASI</name>
<keyword evidence="3" id="KW-1185">Reference proteome</keyword>
<reference evidence="2 3" key="1">
    <citation type="submission" date="2015-08" db="EMBL/GenBank/DDBJ databases">
        <title>Next Generation Sequencing and Analysis of the Genome of Puccinia sorghi L Schw, the Causal Agent of Maize Common Rust.</title>
        <authorList>
            <person name="Rochi L."/>
            <person name="Burguener G."/>
            <person name="Darino M."/>
            <person name="Turjanski A."/>
            <person name="Kreff E."/>
            <person name="Dieguez M.J."/>
            <person name="Sacco F."/>
        </authorList>
    </citation>
    <scope>NUCLEOTIDE SEQUENCE [LARGE SCALE GENOMIC DNA]</scope>
    <source>
        <strain evidence="2 3">RO10H11247</strain>
    </source>
</reference>
<proteinExistence type="predicted"/>
<dbReference type="OrthoDB" id="2511002at2759"/>
<sequence length="388" mass="44642">MTSKKKNTVLLTPTSTVEVNVEESGIPIEPKKLFTKTPRQQLEGEPQDMVLLEDFVQSVPENQVLPLLTHLAEHFLSQEKINCPNVTPPTYRSLQGSCKNSNGTHKASHPGTPNGMGFPPGVQSQAKVMTPAERKKYERDVEKEAVKLMEQLSHPLPRLQAAPSDIDDWQLKEFKILLEQRAKVNAADIKEFVRWAQKQHEESLGKLKDDDWYPTKALFYNYASWLSKEKKQNNPLYQLTQKQNGVKEVSDTLYEQYSSPRLNELLKLYSTPLEATHFKPTIFEKDNFGRLLPNFKISKESSDLQNPYVQKSVFKEELENWRSLRKSPTYRVQKAFEHAGLSLKSFARRIGSHVDDLKDKLSEIIQNIGQKIRKLFVKKKIEPESKLV</sequence>
<evidence type="ECO:0000256" key="1">
    <source>
        <dbReference type="SAM" id="MobiDB-lite"/>
    </source>
</evidence>
<feature type="region of interest" description="Disordered" evidence="1">
    <location>
        <begin position="97"/>
        <end position="117"/>
    </location>
</feature>
<dbReference type="EMBL" id="LAVV01007712">
    <property type="protein sequence ID" value="KNZ55024.1"/>
    <property type="molecule type" value="Genomic_DNA"/>
</dbReference>
<evidence type="ECO:0000313" key="2">
    <source>
        <dbReference type="EMBL" id="KNZ55024.1"/>
    </source>
</evidence>
<dbReference type="Proteomes" id="UP000037035">
    <property type="component" value="Unassembled WGS sequence"/>
</dbReference>
<gene>
    <name evidence="2" type="ORF">VP01_278g4</name>
</gene>
<accession>A0A0L6V2M7</accession>
<dbReference type="AlphaFoldDB" id="A0A0L6V2M7"/>
<evidence type="ECO:0000313" key="3">
    <source>
        <dbReference type="Proteomes" id="UP000037035"/>
    </source>
</evidence>
<dbReference type="VEuPathDB" id="FungiDB:VP01_278g4"/>
<organism evidence="2 3">
    <name type="scientific">Puccinia sorghi</name>
    <dbReference type="NCBI Taxonomy" id="27349"/>
    <lineage>
        <taxon>Eukaryota</taxon>
        <taxon>Fungi</taxon>
        <taxon>Dikarya</taxon>
        <taxon>Basidiomycota</taxon>
        <taxon>Pucciniomycotina</taxon>
        <taxon>Pucciniomycetes</taxon>
        <taxon>Pucciniales</taxon>
        <taxon>Pucciniaceae</taxon>
        <taxon>Puccinia</taxon>
    </lineage>
</organism>
<comment type="caution">
    <text evidence="2">The sequence shown here is derived from an EMBL/GenBank/DDBJ whole genome shotgun (WGS) entry which is preliminary data.</text>
</comment>
<protein>
    <submittedName>
        <fullName evidence="2">Uncharacterized protein</fullName>
    </submittedName>
</protein>